<evidence type="ECO:0000256" key="1">
    <source>
        <dbReference type="ARBA" id="ARBA00012528"/>
    </source>
</evidence>
<feature type="region of interest" description="Disordered" evidence="4">
    <location>
        <begin position="1"/>
        <end position="34"/>
    </location>
</feature>
<evidence type="ECO:0000256" key="3">
    <source>
        <dbReference type="SAM" id="Coils"/>
    </source>
</evidence>
<organism evidence="6 7">
    <name type="scientific">Candidatus Nitrospira allomarina</name>
    <dbReference type="NCBI Taxonomy" id="3020900"/>
    <lineage>
        <taxon>Bacteria</taxon>
        <taxon>Pseudomonadati</taxon>
        <taxon>Nitrospirota</taxon>
        <taxon>Nitrospiria</taxon>
        <taxon>Nitrospirales</taxon>
        <taxon>Nitrospiraceae</taxon>
        <taxon>Nitrospira</taxon>
    </lineage>
</organism>
<dbReference type="PANTHER" id="PTHR45138">
    <property type="entry name" value="REGULATORY COMPONENTS OF SENSORY TRANSDUCTION SYSTEM"/>
    <property type="match status" value="1"/>
</dbReference>
<dbReference type="InterPro" id="IPR029787">
    <property type="entry name" value="Nucleotide_cyclase"/>
</dbReference>
<dbReference type="InterPro" id="IPR043128">
    <property type="entry name" value="Rev_trsase/Diguanyl_cyclase"/>
</dbReference>
<dbReference type="EC" id="2.7.7.65" evidence="1"/>
<dbReference type="PROSITE" id="PS50887">
    <property type="entry name" value="GGDEF"/>
    <property type="match status" value="1"/>
</dbReference>
<dbReference type="EMBL" id="CP116967">
    <property type="protein sequence ID" value="WNM57773.1"/>
    <property type="molecule type" value="Genomic_DNA"/>
</dbReference>
<dbReference type="FunFam" id="3.30.70.270:FF:000001">
    <property type="entry name" value="Diguanylate cyclase domain protein"/>
    <property type="match status" value="1"/>
</dbReference>
<evidence type="ECO:0000256" key="4">
    <source>
        <dbReference type="SAM" id="MobiDB-lite"/>
    </source>
</evidence>
<dbReference type="InterPro" id="IPR050469">
    <property type="entry name" value="Diguanylate_Cyclase"/>
</dbReference>
<evidence type="ECO:0000313" key="6">
    <source>
        <dbReference type="EMBL" id="WNM57773.1"/>
    </source>
</evidence>
<dbReference type="Proteomes" id="UP001302719">
    <property type="component" value="Chromosome"/>
</dbReference>
<protein>
    <recommendedName>
        <fullName evidence="1">diguanylate cyclase</fullName>
        <ecNumber evidence="1">2.7.7.65</ecNumber>
    </recommendedName>
</protein>
<dbReference type="NCBIfam" id="TIGR00254">
    <property type="entry name" value="GGDEF"/>
    <property type="match status" value="1"/>
</dbReference>
<gene>
    <name evidence="6" type="ORF">PP769_17650</name>
</gene>
<feature type="compositionally biased region" description="Basic and acidic residues" evidence="4">
    <location>
        <begin position="8"/>
        <end position="20"/>
    </location>
</feature>
<sequence length="385" mass="43109">MLGSWSIGKKDHSNENRGQKEPVANGSRATEISEESDKAFEALARVLRCLGRHAFELDQLSEEDIEKEFERWARHVLVGTQIDADDSKKPEASPRRDWGALTQFVNGHRQQEKSYVTRNLQDMRTVLCEFTNIMGRAFVEDQETDQKVTNHLVQLRTATEDGSFHDVKQALLAVVEGISALVDERKERQQQRLENLGEKLRLVEEELGGARKQMTLDALTQLYNRGALDLQLERTASMSFFSGTSACILMVDIDHFKLVNDTYGHPAGDVVLQQVAKRLVSTFPRKTDFIARYGGEEFCVLLQGADGELSQRLGERLLDAVRGEGFSCQDITIPVTASIGLAELLPGETVLSWLERADRALYRAKDNGRNQLCLATENDGVGKNG</sequence>
<dbReference type="Gene3D" id="3.30.70.270">
    <property type="match status" value="1"/>
</dbReference>
<dbReference type="GO" id="GO:0052621">
    <property type="term" value="F:diguanylate cyclase activity"/>
    <property type="evidence" value="ECO:0007669"/>
    <property type="project" value="UniProtKB-EC"/>
</dbReference>
<reference evidence="6 7" key="1">
    <citation type="submission" date="2023-01" db="EMBL/GenBank/DDBJ databases">
        <title>Cultivation and genomic characterization of new, ubiquitous marine nitrite-oxidizing bacteria from the Nitrospirales.</title>
        <authorList>
            <person name="Mueller A.J."/>
            <person name="Daebeler A."/>
            <person name="Herbold C.W."/>
            <person name="Kirkegaard R.H."/>
            <person name="Daims H."/>
        </authorList>
    </citation>
    <scope>NUCLEOTIDE SEQUENCE [LARGE SCALE GENOMIC DNA]</scope>
    <source>
        <strain evidence="6 7">VA</strain>
    </source>
</reference>
<evidence type="ECO:0000259" key="5">
    <source>
        <dbReference type="PROSITE" id="PS50887"/>
    </source>
</evidence>
<dbReference type="AlphaFoldDB" id="A0AA96G9R9"/>
<keyword evidence="7" id="KW-1185">Reference proteome</keyword>
<evidence type="ECO:0000313" key="7">
    <source>
        <dbReference type="Proteomes" id="UP001302719"/>
    </source>
</evidence>
<dbReference type="PANTHER" id="PTHR45138:SF9">
    <property type="entry name" value="DIGUANYLATE CYCLASE DGCM-RELATED"/>
    <property type="match status" value="1"/>
</dbReference>
<dbReference type="CDD" id="cd01949">
    <property type="entry name" value="GGDEF"/>
    <property type="match status" value="1"/>
</dbReference>
<comment type="catalytic activity">
    <reaction evidence="2">
        <text>2 GTP = 3',3'-c-di-GMP + 2 diphosphate</text>
        <dbReference type="Rhea" id="RHEA:24898"/>
        <dbReference type="ChEBI" id="CHEBI:33019"/>
        <dbReference type="ChEBI" id="CHEBI:37565"/>
        <dbReference type="ChEBI" id="CHEBI:58805"/>
        <dbReference type="EC" id="2.7.7.65"/>
    </reaction>
</comment>
<dbReference type="KEGG" id="nall:PP769_17650"/>
<dbReference type="Pfam" id="PF00990">
    <property type="entry name" value="GGDEF"/>
    <property type="match status" value="1"/>
</dbReference>
<dbReference type="RefSeq" id="WP_312642677.1">
    <property type="nucleotide sequence ID" value="NZ_CP116967.1"/>
</dbReference>
<dbReference type="SUPFAM" id="SSF55073">
    <property type="entry name" value="Nucleotide cyclase"/>
    <property type="match status" value="1"/>
</dbReference>
<keyword evidence="3" id="KW-0175">Coiled coil</keyword>
<feature type="domain" description="GGDEF" evidence="5">
    <location>
        <begin position="244"/>
        <end position="377"/>
    </location>
</feature>
<evidence type="ECO:0000256" key="2">
    <source>
        <dbReference type="ARBA" id="ARBA00034247"/>
    </source>
</evidence>
<dbReference type="SMART" id="SM00267">
    <property type="entry name" value="GGDEF"/>
    <property type="match status" value="1"/>
</dbReference>
<accession>A0AA96G9R9</accession>
<feature type="coiled-coil region" evidence="3">
    <location>
        <begin position="186"/>
        <end position="213"/>
    </location>
</feature>
<dbReference type="InterPro" id="IPR000160">
    <property type="entry name" value="GGDEF_dom"/>
</dbReference>
<name>A0AA96G9R9_9BACT</name>
<proteinExistence type="predicted"/>